<sequence>MTADRITLPDALQNVEVLDEMILPDETPCIEASSVAIHYKADLDTNFEDSSAYVTGVAKYIEEATIHAKLNELLERGEEYASMLYTWRCCSRALPQVKSNEQPNRAEIYERTVEVLGTHVDKLLHLMYFQASAIDRFSNEVKRLCHREKKYDFVSEAYLLTLGKFINMFAVLDELKNMKSSVKNDYSAYRRAAQFLKVMADPGKLQESQNLSMFLATQNKIRDTLKEKLQEIPNFEDLISEVVQLAVHMFENNFYVNPDEKHMLVKIMGFSLYLMDSKETTINKLDNKKKISIARIDKIFKQLEVVPLYGDMQIAPFNYIRRSPNFEPARWPLCMSNQISSQSNLLEFLPQMREEHTRYISQLARHHNDAITGQRDIIKSDEENRELCKMALFGFKLLSSWTSKVTELFSWKLLHPTDHHQNKECPADSEEYERSTRYNYSSEEKFGLVEVIAMVKGLQSLMFRMEAIFTEAIHRHIYTELQEFVQVQLREPLRKSIKNKKEVVRTIIVSVRETCADWFRGVEPNNDPSLKGKKDSDDRQVLTIKFDEASLKRKQTKTKISNNKFKFYVFVGKKGIKFRIYMINATTIGSSMHTIPNVVEATPFQIKVPRRNVGPSSTQLYMVRTMLESLISDKSGGKKTIRKDIDGAHLMTIDEFHKKSYFWPYLLNFNDTIQNCCDLSQLWYREFFLEMTMGKRIQFPIEMSMPWILTDHILERQDYSMMEYILYPLDLYNDSAHYALQKFKRQFLYDEIEAEMNLCFDQFVYKLSEMIFSHYKHWAGSVMLDRRFRADCFALGTVIPQSSPNRYTTLLRQRHIQILGRSIDLNRLIGQRINVSLQRSLDVAINKFESSDITGIIELEGLIEVNRLCHKFLSKYLSLSEFDAMFREANHNVSAPYGRTTLHVFWELNYDFLPNYCYNAATNRFVKTAMSFTKPNPRDKLASVAHHYLWGTKALTISFGAIYGLYSGFVGPSHFRAICRLLGYQGIAVVIEELLKIIKSLLQGSLVEYVRKLMPLMPNVCGLVRTDKGSEGALHYYYAQLSEVLKFNDLRTEVLQSFREIGNAILFCLLIEQALSQEEVLDLKHAAPFQNIIPKPFLQYKEGESKREREANMRAMMKKLEARYAALQIVPLISKLGTQKQADLAAEGDLLTRERLCCGLSMFEIVLTRIRSFLEDPIWHGMVPPANHVMHVDECVEFERLWSAIQFAYCMPVTDNEFTIEKLFGEGLNWAGCALIVLLNQQRRFEALDFSYHLLTLNRIDQKDEVCRGIPLKRMVDRIRKFQILNNQIFAILNKYLKPNEANESLPFEHVRCFQPPMLHRANGVLRS</sequence>
<dbReference type="PIRSF" id="PIRSF008153">
    <property type="entry name" value="FMR1_interacting"/>
    <property type="match status" value="1"/>
</dbReference>
<dbReference type="PRINTS" id="PR01698">
    <property type="entry name" value="CYTOFMRPINTP"/>
</dbReference>
<organism evidence="4 5">
    <name type="scientific">Dimorphilus gyrociliatus</name>
    <dbReference type="NCBI Taxonomy" id="2664684"/>
    <lineage>
        <taxon>Eukaryota</taxon>
        <taxon>Metazoa</taxon>
        <taxon>Spiralia</taxon>
        <taxon>Lophotrochozoa</taxon>
        <taxon>Annelida</taxon>
        <taxon>Polychaeta</taxon>
        <taxon>Polychaeta incertae sedis</taxon>
        <taxon>Dinophilidae</taxon>
        <taxon>Dimorphilus</taxon>
    </lineage>
</organism>
<dbReference type="InterPro" id="IPR009828">
    <property type="entry name" value="CYRIA/CYRIB_Rac1-bd"/>
</dbReference>
<evidence type="ECO:0000313" key="5">
    <source>
        <dbReference type="Proteomes" id="UP000549394"/>
    </source>
</evidence>
<keyword evidence="5" id="KW-1185">Reference proteome</keyword>
<reference evidence="4 5" key="1">
    <citation type="submission" date="2020-08" db="EMBL/GenBank/DDBJ databases">
        <authorList>
            <person name="Hejnol A."/>
        </authorList>
    </citation>
    <scope>NUCLEOTIDE SEQUENCE [LARGE SCALE GENOMIC DNA]</scope>
</reference>
<evidence type="ECO:0000256" key="1">
    <source>
        <dbReference type="ARBA" id="ARBA00025790"/>
    </source>
</evidence>
<evidence type="ECO:0000259" key="3">
    <source>
        <dbReference type="Pfam" id="PF07159"/>
    </source>
</evidence>
<protein>
    <recommendedName>
        <fullName evidence="2">Cytoplasmic FMR1-interacting protein</fullName>
    </recommendedName>
</protein>
<accession>A0A7I8V701</accession>
<evidence type="ECO:0000256" key="2">
    <source>
        <dbReference type="PIRNR" id="PIRNR008153"/>
    </source>
</evidence>
<gene>
    <name evidence="4" type="ORF">DGYR_LOCUS618</name>
</gene>
<name>A0A7I8V701_9ANNE</name>
<feature type="domain" description="CYRIA/CYRIB Rac1 binding" evidence="3">
    <location>
        <begin position="62"/>
        <end position="277"/>
    </location>
</feature>
<evidence type="ECO:0000313" key="4">
    <source>
        <dbReference type="EMBL" id="CAD5111303.1"/>
    </source>
</evidence>
<dbReference type="GO" id="GO:0030833">
    <property type="term" value="P:regulation of actin filament polymerization"/>
    <property type="evidence" value="ECO:0007669"/>
    <property type="project" value="InterPro"/>
</dbReference>
<dbReference type="OrthoDB" id="10265867at2759"/>
<dbReference type="PANTHER" id="PTHR12195">
    <property type="entry name" value="CYTOPLASMIC FMR1-INTERACTING PROTEIN-RELATED"/>
    <property type="match status" value="1"/>
</dbReference>
<dbReference type="GO" id="GO:0031267">
    <property type="term" value="F:small GTPase binding"/>
    <property type="evidence" value="ECO:0007669"/>
    <property type="project" value="InterPro"/>
</dbReference>
<proteinExistence type="inferred from homology"/>
<dbReference type="Pfam" id="PF05994">
    <property type="entry name" value="FragX_IP"/>
    <property type="match status" value="2"/>
</dbReference>
<keyword evidence="2" id="KW-0963">Cytoplasm</keyword>
<dbReference type="EMBL" id="CAJFCJ010000001">
    <property type="protein sequence ID" value="CAD5111303.1"/>
    <property type="molecule type" value="Genomic_DNA"/>
</dbReference>
<dbReference type="Pfam" id="PF07159">
    <property type="entry name" value="CYRIA-B_Rac1-bd"/>
    <property type="match status" value="1"/>
</dbReference>
<comment type="similarity">
    <text evidence="1 2">Belongs to the CYFIP family.</text>
</comment>
<dbReference type="InterPro" id="IPR008081">
    <property type="entry name" value="Cytoplasmic_FMR1-int"/>
</dbReference>
<comment type="caution">
    <text evidence="4">The sequence shown here is derived from an EMBL/GenBank/DDBJ whole genome shotgun (WGS) entry which is preliminary data.</text>
</comment>
<dbReference type="Proteomes" id="UP000549394">
    <property type="component" value="Unassembled WGS sequence"/>
</dbReference>
<dbReference type="GO" id="GO:0005737">
    <property type="term" value="C:cytoplasm"/>
    <property type="evidence" value="ECO:0007669"/>
    <property type="project" value="UniProtKB-UniRule"/>
</dbReference>